<organism evidence="2 3">
    <name type="scientific">Candidatus Rickettsiella viridis</name>
    <dbReference type="NCBI Taxonomy" id="676208"/>
    <lineage>
        <taxon>Bacteria</taxon>
        <taxon>Pseudomonadati</taxon>
        <taxon>Pseudomonadota</taxon>
        <taxon>Gammaproteobacteria</taxon>
        <taxon>Legionellales</taxon>
        <taxon>Coxiellaceae</taxon>
        <taxon>Rickettsiella</taxon>
    </lineage>
</organism>
<dbReference type="EMBL" id="AP018005">
    <property type="protein sequence ID" value="BBB15415.1"/>
    <property type="molecule type" value="Genomic_DNA"/>
</dbReference>
<keyword evidence="3" id="KW-1185">Reference proteome</keyword>
<evidence type="ECO:0000256" key="1">
    <source>
        <dbReference type="SAM" id="Phobius"/>
    </source>
</evidence>
<evidence type="ECO:0000313" key="3">
    <source>
        <dbReference type="Proteomes" id="UP000282483"/>
    </source>
</evidence>
<dbReference type="AlphaFoldDB" id="A0A2Z5UWG7"/>
<dbReference type="KEGG" id="rvi:RVIR1_09360"/>
<name>A0A2Z5UWG7_9COXI</name>
<keyword evidence="1" id="KW-1133">Transmembrane helix</keyword>
<reference evidence="2 3" key="1">
    <citation type="submission" date="2017-03" db="EMBL/GenBank/DDBJ databases">
        <title>The genome sequence of Candidatus Rickettsiella viridis.</title>
        <authorList>
            <person name="Nikoh N."/>
            <person name="Tsuchida T."/>
            <person name="Yamaguchi K."/>
            <person name="Maeda T."/>
            <person name="Shigenobu S."/>
            <person name="Fukatsu T."/>
        </authorList>
    </citation>
    <scope>NUCLEOTIDE SEQUENCE [LARGE SCALE GENOMIC DNA]</scope>
    <source>
        <strain evidence="2 3">Ap-RA04</strain>
    </source>
</reference>
<gene>
    <name evidence="2" type="ORF">RVIR1_09360</name>
</gene>
<keyword evidence="1" id="KW-0812">Transmembrane</keyword>
<evidence type="ECO:0000313" key="2">
    <source>
        <dbReference type="EMBL" id="BBB15415.1"/>
    </source>
</evidence>
<proteinExistence type="predicted"/>
<sequence>MFRSLAWALIIMLLLILGGHIALALLGGAVTISLTIWGLLVASVFFFCVSILLFFILTWTGVLVLGFIAAVWTVFAIFLFPVLMPVLLPLFLILFFVSYIRRKQSPRSE</sequence>
<protein>
    <submittedName>
        <fullName evidence="2">Uncharacterized protein</fullName>
    </submittedName>
</protein>
<dbReference type="Proteomes" id="UP000282483">
    <property type="component" value="Chromosome"/>
</dbReference>
<feature type="transmembrane region" description="Helical" evidence="1">
    <location>
        <begin position="34"/>
        <end position="55"/>
    </location>
</feature>
<accession>A0A2Z5UWG7</accession>
<dbReference type="RefSeq" id="WP_126322870.1">
    <property type="nucleotide sequence ID" value="NZ_AP018005.1"/>
</dbReference>
<feature type="transmembrane region" description="Helical" evidence="1">
    <location>
        <begin position="62"/>
        <end position="80"/>
    </location>
</feature>
<keyword evidence="1" id="KW-0472">Membrane</keyword>